<dbReference type="EMBL" id="CM047899">
    <property type="protein sequence ID" value="KAJ0100868.1"/>
    <property type="molecule type" value="Genomic_DNA"/>
</dbReference>
<name>A0ACC1BNZ3_9ROSI</name>
<evidence type="ECO:0000313" key="1">
    <source>
        <dbReference type="EMBL" id="KAJ0100868.1"/>
    </source>
</evidence>
<organism evidence="1 2">
    <name type="scientific">Pistacia atlantica</name>
    <dbReference type="NCBI Taxonomy" id="434234"/>
    <lineage>
        <taxon>Eukaryota</taxon>
        <taxon>Viridiplantae</taxon>
        <taxon>Streptophyta</taxon>
        <taxon>Embryophyta</taxon>
        <taxon>Tracheophyta</taxon>
        <taxon>Spermatophyta</taxon>
        <taxon>Magnoliopsida</taxon>
        <taxon>eudicotyledons</taxon>
        <taxon>Gunneridae</taxon>
        <taxon>Pentapetalae</taxon>
        <taxon>rosids</taxon>
        <taxon>malvids</taxon>
        <taxon>Sapindales</taxon>
        <taxon>Anacardiaceae</taxon>
        <taxon>Pistacia</taxon>
    </lineage>
</organism>
<protein>
    <submittedName>
        <fullName evidence="1">Uncharacterized protein</fullName>
    </submittedName>
</protein>
<evidence type="ECO:0000313" key="2">
    <source>
        <dbReference type="Proteomes" id="UP001164250"/>
    </source>
</evidence>
<comment type="caution">
    <text evidence="1">The sequence shown here is derived from an EMBL/GenBank/DDBJ whole genome shotgun (WGS) entry which is preliminary data.</text>
</comment>
<proteinExistence type="predicted"/>
<accession>A0ACC1BNZ3</accession>
<sequence>MQLSLLLLISMTSQLDSTDMEKIKEAVGLAIEWLDDTEELVEANIYQYKMEELERIYILIISNMLKRRRFT</sequence>
<dbReference type="Proteomes" id="UP001164250">
    <property type="component" value="Chromosome 3"/>
</dbReference>
<reference evidence="2" key="1">
    <citation type="journal article" date="2023" name="G3 (Bethesda)">
        <title>Genome assembly and association tests identify interacting loci associated with vigor, precocity, and sex in interspecific pistachio rootstocks.</title>
        <authorList>
            <person name="Palmer W."/>
            <person name="Jacygrad E."/>
            <person name="Sagayaradj S."/>
            <person name="Cavanaugh K."/>
            <person name="Han R."/>
            <person name="Bertier L."/>
            <person name="Beede B."/>
            <person name="Kafkas S."/>
            <person name="Golino D."/>
            <person name="Preece J."/>
            <person name="Michelmore R."/>
        </authorList>
    </citation>
    <scope>NUCLEOTIDE SEQUENCE [LARGE SCALE GENOMIC DNA]</scope>
</reference>
<keyword evidence="2" id="KW-1185">Reference proteome</keyword>
<gene>
    <name evidence="1" type="ORF">Patl1_06365</name>
</gene>